<comment type="caution">
    <text evidence="2">The sequence shown here is derived from an EMBL/GenBank/DDBJ whole genome shotgun (WGS) entry which is preliminary data.</text>
</comment>
<dbReference type="AlphaFoldDB" id="A0A8J5G046"/>
<evidence type="ECO:0000256" key="1">
    <source>
        <dbReference type="SAM" id="MobiDB-lite"/>
    </source>
</evidence>
<name>A0A8J5G046_ZINOF</name>
<keyword evidence="3" id="KW-1185">Reference proteome</keyword>
<evidence type="ECO:0000313" key="2">
    <source>
        <dbReference type="EMBL" id="KAG6498468.1"/>
    </source>
</evidence>
<feature type="region of interest" description="Disordered" evidence="1">
    <location>
        <begin position="1"/>
        <end position="40"/>
    </location>
</feature>
<feature type="compositionally biased region" description="Polar residues" evidence="1">
    <location>
        <begin position="1"/>
        <end position="15"/>
    </location>
</feature>
<evidence type="ECO:0000313" key="3">
    <source>
        <dbReference type="Proteomes" id="UP000734854"/>
    </source>
</evidence>
<reference evidence="2 3" key="1">
    <citation type="submission" date="2020-08" db="EMBL/GenBank/DDBJ databases">
        <title>Plant Genome Project.</title>
        <authorList>
            <person name="Zhang R.-G."/>
        </authorList>
    </citation>
    <scope>NUCLEOTIDE SEQUENCE [LARGE SCALE GENOMIC DNA]</scope>
    <source>
        <tissue evidence="2">Rhizome</tissue>
    </source>
</reference>
<dbReference type="EMBL" id="JACMSC010000012">
    <property type="protein sequence ID" value="KAG6498468.1"/>
    <property type="molecule type" value="Genomic_DNA"/>
</dbReference>
<dbReference type="Proteomes" id="UP000734854">
    <property type="component" value="Unassembled WGS sequence"/>
</dbReference>
<sequence>MGPNGRHQSAQQFMSSREIWSRAGGDQRDGGGRGRQLSSGRCFDEQSLIIELSPSQSEFSIYSADDGV</sequence>
<gene>
    <name evidence="2" type="ORF">ZIOFF_046382</name>
</gene>
<organism evidence="2 3">
    <name type="scientific">Zingiber officinale</name>
    <name type="common">Ginger</name>
    <name type="synonym">Amomum zingiber</name>
    <dbReference type="NCBI Taxonomy" id="94328"/>
    <lineage>
        <taxon>Eukaryota</taxon>
        <taxon>Viridiplantae</taxon>
        <taxon>Streptophyta</taxon>
        <taxon>Embryophyta</taxon>
        <taxon>Tracheophyta</taxon>
        <taxon>Spermatophyta</taxon>
        <taxon>Magnoliopsida</taxon>
        <taxon>Liliopsida</taxon>
        <taxon>Zingiberales</taxon>
        <taxon>Zingiberaceae</taxon>
        <taxon>Zingiber</taxon>
    </lineage>
</organism>
<proteinExistence type="predicted"/>
<protein>
    <submittedName>
        <fullName evidence="2">Uncharacterized protein</fullName>
    </submittedName>
</protein>
<accession>A0A8J5G046</accession>